<name>A0A2Z6IFA4_ACIFI</name>
<dbReference type="Proteomes" id="UP000280188">
    <property type="component" value="Chromosome"/>
</dbReference>
<protein>
    <submittedName>
        <fullName evidence="1">Uncharacterized protein</fullName>
    </submittedName>
</protein>
<organism evidence="1 2">
    <name type="scientific">Acidithiobacillus ferridurans</name>
    <dbReference type="NCBI Taxonomy" id="1232575"/>
    <lineage>
        <taxon>Bacteria</taxon>
        <taxon>Pseudomonadati</taxon>
        <taxon>Pseudomonadota</taxon>
        <taxon>Acidithiobacillia</taxon>
        <taxon>Acidithiobacillales</taxon>
        <taxon>Acidithiobacillaceae</taxon>
        <taxon>Acidithiobacillus</taxon>
    </lineage>
</organism>
<evidence type="ECO:0000313" key="2">
    <source>
        <dbReference type="Proteomes" id="UP000280188"/>
    </source>
</evidence>
<dbReference type="EMBL" id="AP018795">
    <property type="protein sequence ID" value="BBF63979.1"/>
    <property type="molecule type" value="Genomic_DNA"/>
</dbReference>
<keyword evidence="2" id="KW-1185">Reference proteome</keyword>
<proteinExistence type="predicted"/>
<dbReference type="AlphaFoldDB" id="A0A2Z6IFA4"/>
<evidence type="ECO:0000313" key="1">
    <source>
        <dbReference type="EMBL" id="BBF63979.1"/>
    </source>
</evidence>
<reference evidence="1 2" key="1">
    <citation type="journal article" date="2018" name="Microbiol. Resour. Announc.">
        <title>Complete Genome Sequence of Acidithiobacillus ferridurans JCM 18981.</title>
        <authorList>
            <person name="Miyauchi T."/>
            <person name="Kouzuma A."/>
            <person name="Abe T."/>
            <person name="Watanabe K."/>
        </authorList>
    </citation>
    <scope>NUCLEOTIDE SEQUENCE [LARGE SCALE GENOMIC DNA]</scope>
    <source>
        <strain evidence="2">ATCC 33020 / DSM 29468 / JCM 18981 / 11Fe</strain>
    </source>
</reference>
<sequence>MERGLWRDTSEAESLILAECLDRYRDEVVPTKKDGR</sequence>
<dbReference type="KEGG" id="afj:AFERRID_01970"/>
<accession>A0A2Z6IFA4</accession>
<gene>
    <name evidence="1" type="ORF">AFERRID_01970</name>
</gene>